<dbReference type="Proteomes" id="UP000034448">
    <property type="component" value="Unassembled WGS sequence"/>
</dbReference>
<sequence>MSRLVLVRHGESEWNKLGKWTGWTDVDLTQKGIEDAKRAGEALGDINFDKAYVATLKRSTKTLDVILKVLNQENIQVIEDAAVNERDYGDYTGKNKWEVQKEIGDIEFQKLRRSWDYPTPHGESLKQVYERIIPFYKERILKDLMDDRDVILVSSGNSLRALIKYIEDLPEEDIAKLEFGIGEVYVYQMDENGAILNKEIRNKNPLAGKQ</sequence>
<evidence type="ECO:0000256" key="1">
    <source>
        <dbReference type="ARBA" id="ARBA00006717"/>
    </source>
</evidence>
<feature type="binding site" evidence="5">
    <location>
        <begin position="21"/>
        <end position="22"/>
    </location>
    <ligand>
        <name>substrate</name>
    </ligand>
</feature>
<feature type="active site" description="Proton donor/acceptor" evidence="4">
    <location>
        <position position="85"/>
    </location>
</feature>
<dbReference type="AlphaFoldDB" id="A0A0G0F7V1"/>
<dbReference type="EC" id="5.4.2.11" evidence="6"/>
<keyword evidence="2" id="KW-0324">Glycolysis</keyword>
<evidence type="ECO:0000256" key="3">
    <source>
        <dbReference type="ARBA" id="ARBA00023235"/>
    </source>
</evidence>
<evidence type="ECO:0000256" key="4">
    <source>
        <dbReference type="PIRSR" id="PIRSR613078-1"/>
    </source>
</evidence>
<dbReference type="CDD" id="cd07067">
    <property type="entry name" value="HP_PGM_like"/>
    <property type="match status" value="1"/>
</dbReference>
<dbReference type="InterPro" id="IPR013078">
    <property type="entry name" value="His_Pase_superF_clade-1"/>
</dbReference>
<dbReference type="GO" id="GO:0006096">
    <property type="term" value="P:glycolytic process"/>
    <property type="evidence" value="ECO:0007669"/>
    <property type="project" value="UniProtKB-UniPathway"/>
</dbReference>
<dbReference type="PROSITE" id="PS00175">
    <property type="entry name" value="PG_MUTASE"/>
    <property type="match status" value="1"/>
</dbReference>
<organism evidence="7 8">
    <name type="scientific">Candidatus Daviesbacteria bacterium GW2011_GWA1_36_8</name>
    <dbReference type="NCBI Taxonomy" id="1618417"/>
    <lineage>
        <taxon>Bacteria</taxon>
        <taxon>Candidatus Daviesiibacteriota</taxon>
    </lineage>
</organism>
<dbReference type="InterPro" id="IPR001345">
    <property type="entry name" value="PG/BPGM_mutase_AS"/>
</dbReference>
<evidence type="ECO:0000256" key="5">
    <source>
        <dbReference type="PIRSR" id="PIRSR613078-2"/>
    </source>
</evidence>
<reference evidence="7 8" key="1">
    <citation type="journal article" date="2015" name="Nature">
        <title>rRNA introns, odd ribosomes, and small enigmatic genomes across a large radiation of phyla.</title>
        <authorList>
            <person name="Brown C.T."/>
            <person name="Hug L.A."/>
            <person name="Thomas B.C."/>
            <person name="Sharon I."/>
            <person name="Castelle C.J."/>
            <person name="Singh A."/>
            <person name="Wilkins M.J."/>
            <person name="Williams K.H."/>
            <person name="Banfield J.F."/>
        </authorList>
    </citation>
    <scope>NUCLEOTIDE SEQUENCE [LARGE SCALE GENOMIC DNA]</scope>
</reference>
<name>A0A0G0F7V1_9BACT</name>
<feature type="binding site" evidence="5">
    <location>
        <begin position="85"/>
        <end position="88"/>
    </location>
    <ligand>
        <name>substrate</name>
    </ligand>
</feature>
<dbReference type="InterPro" id="IPR029033">
    <property type="entry name" value="His_PPase_superfam"/>
</dbReference>
<dbReference type="NCBIfam" id="TIGR01258">
    <property type="entry name" value="pgm_1"/>
    <property type="match status" value="1"/>
</dbReference>
<keyword evidence="3" id="KW-0413">Isomerase</keyword>
<dbReference type="Gene3D" id="3.40.50.1240">
    <property type="entry name" value="Phosphoglycerate mutase-like"/>
    <property type="match status" value="1"/>
</dbReference>
<comment type="function">
    <text evidence="6">Catalyzes the interconversion of 2-phosphoglycerate and 3-phosphoglycerate.</text>
</comment>
<comment type="caution">
    <text evidence="7">The sequence shown here is derived from an EMBL/GenBank/DDBJ whole genome shotgun (WGS) entry which is preliminary data.</text>
</comment>
<feature type="active site" description="Tele-phosphohistidine intermediate" evidence="4">
    <location>
        <position position="9"/>
    </location>
</feature>
<dbReference type="SMART" id="SM00855">
    <property type="entry name" value="PGAM"/>
    <property type="match status" value="1"/>
</dbReference>
<evidence type="ECO:0000313" key="7">
    <source>
        <dbReference type="EMBL" id="KKQ15303.1"/>
    </source>
</evidence>
<protein>
    <recommendedName>
        <fullName evidence="6">2,3-bisphosphoglycerate-dependent phosphoglycerate mutase</fullName>
        <ecNumber evidence="6">5.4.2.11</ecNumber>
    </recommendedName>
</protein>
<dbReference type="InterPro" id="IPR005952">
    <property type="entry name" value="Phosphogly_mut1"/>
</dbReference>
<comment type="catalytic activity">
    <reaction evidence="6">
        <text>(2R)-2-phosphoglycerate = (2R)-3-phosphoglycerate</text>
        <dbReference type="Rhea" id="RHEA:15901"/>
        <dbReference type="ChEBI" id="CHEBI:58272"/>
        <dbReference type="ChEBI" id="CHEBI:58289"/>
        <dbReference type="EC" id="5.4.2.11"/>
    </reaction>
</comment>
<gene>
    <name evidence="7" type="ORF">US28_C0019G0036</name>
</gene>
<feature type="binding site" evidence="5">
    <location>
        <begin position="156"/>
        <end position="157"/>
    </location>
    <ligand>
        <name>substrate</name>
    </ligand>
</feature>
<feature type="binding site" evidence="5">
    <location>
        <position position="96"/>
    </location>
    <ligand>
        <name>substrate</name>
    </ligand>
</feature>
<evidence type="ECO:0000256" key="6">
    <source>
        <dbReference type="RuleBase" id="RU004512"/>
    </source>
</evidence>
<feature type="binding site" evidence="5">
    <location>
        <position position="58"/>
    </location>
    <ligand>
        <name>substrate</name>
    </ligand>
</feature>
<feature type="binding site" evidence="5">
    <location>
        <begin position="112"/>
        <end position="113"/>
    </location>
    <ligand>
        <name>substrate</name>
    </ligand>
</feature>
<feature type="binding site" evidence="5">
    <location>
        <begin position="8"/>
        <end position="15"/>
    </location>
    <ligand>
        <name>substrate</name>
    </ligand>
</feature>
<accession>A0A0G0F7V1</accession>
<comment type="pathway">
    <text evidence="6">Carbohydrate degradation; glycolysis; pyruvate from D-glyceraldehyde 3-phosphate: step 3/5.</text>
</comment>
<comment type="similarity">
    <text evidence="1">Belongs to the phosphoglycerate mutase family. BPG-dependent PGAM subfamily.</text>
</comment>
<evidence type="ECO:0000256" key="2">
    <source>
        <dbReference type="ARBA" id="ARBA00023152"/>
    </source>
</evidence>
<dbReference type="PANTHER" id="PTHR11931">
    <property type="entry name" value="PHOSPHOGLYCERATE MUTASE"/>
    <property type="match status" value="1"/>
</dbReference>
<dbReference type="UniPathway" id="UPA00109">
    <property type="reaction ID" value="UER00186"/>
</dbReference>
<dbReference type="PIRSF" id="PIRSF000709">
    <property type="entry name" value="6PFK_2-Ptase"/>
    <property type="match status" value="1"/>
</dbReference>
<evidence type="ECO:0000313" key="8">
    <source>
        <dbReference type="Proteomes" id="UP000034448"/>
    </source>
</evidence>
<dbReference type="SUPFAM" id="SSF53254">
    <property type="entry name" value="Phosphoglycerate mutase-like"/>
    <property type="match status" value="1"/>
</dbReference>
<dbReference type="Pfam" id="PF00300">
    <property type="entry name" value="His_Phos_1"/>
    <property type="match status" value="1"/>
</dbReference>
<dbReference type="GO" id="GO:0004619">
    <property type="term" value="F:phosphoglycerate mutase activity"/>
    <property type="evidence" value="ECO:0007669"/>
    <property type="project" value="UniProtKB-EC"/>
</dbReference>
<proteinExistence type="inferred from homology"/>
<dbReference type="EMBL" id="LBSJ01000019">
    <property type="protein sequence ID" value="KKQ15303.1"/>
    <property type="molecule type" value="Genomic_DNA"/>
</dbReference>
<dbReference type="PATRIC" id="fig|1618417.4.peg.735"/>